<gene>
    <name evidence="4" type="ORF">PV05_03424</name>
</gene>
<feature type="region of interest" description="Disordered" evidence="2">
    <location>
        <begin position="1"/>
        <end position="33"/>
    </location>
</feature>
<evidence type="ECO:0000259" key="3">
    <source>
        <dbReference type="Pfam" id="PF07859"/>
    </source>
</evidence>
<dbReference type="PANTHER" id="PTHR48081">
    <property type="entry name" value="AB HYDROLASE SUPERFAMILY PROTEIN C4A8.06C"/>
    <property type="match status" value="1"/>
</dbReference>
<organism evidence="4 5">
    <name type="scientific">Exophiala xenobiotica</name>
    <dbReference type="NCBI Taxonomy" id="348802"/>
    <lineage>
        <taxon>Eukaryota</taxon>
        <taxon>Fungi</taxon>
        <taxon>Dikarya</taxon>
        <taxon>Ascomycota</taxon>
        <taxon>Pezizomycotina</taxon>
        <taxon>Eurotiomycetes</taxon>
        <taxon>Chaetothyriomycetidae</taxon>
        <taxon>Chaetothyriales</taxon>
        <taxon>Herpotrichiellaceae</taxon>
        <taxon>Exophiala</taxon>
    </lineage>
</organism>
<evidence type="ECO:0000256" key="1">
    <source>
        <dbReference type="ARBA" id="ARBA00022801"/>
    </source>
</evidence>
<reference evidence="4 5" key="1">
    <citation type="submission" date="2015-01" db="EMBL/GenBank/DDBJ databases">
        <title>The Genome Sequence of Exophiala xenobiotica CBS118157.</title>
        <authorList>
            <consortium name="The Broad Institute Genomics Platform"/>
            <person name="Cuomo C."/>
            <person name="de Hoog S."/>
            <person name="Gorbushina A."/>
            <person name="Stielow B."/>
            <person name="Teixiera M."/>
            <person name="Abouelleil A."/>
            <person name="Chapman S.B."/>
            <person name="Priest M."/>
            <person name="Young S.K."/>
            <person name="Wortman J."/>
            <person name="Nusbaum C."/>
            <person name="Birren B."/>
        </authorList>
    </citation>
    <scope>NUCLEOTIDE SEQUENCE [LARGE SCALE GENOMIC DNA]</scope>
    <source>
        <strain evidence="4 5">CBS 118157</strain>
    </source>
</reference>
<evidence type="ECO:0000313" key="5">
    <source>
        <dbReference type="Proteomes" id="UP000054342"/>
    </source>
</evidence>
<dbReference type="SUPFAM" id="SSF53474">
    <property type="entry name" value="alpha/beta-Hydrolases"/>
    <property type="match status" value="1"/>
</dbReference>
<dbReference type="Pfam" id="PF07859">
    <property type="entry name" value="Abhydrolase_3"/>
    <property type="match status" value="1"/>
</dbReference>
<dbReference type="EMBL" id="KN847318">
    <property type="protein sequence ID" value="KIW58932.1"/>
    <property type="molecule type" value="Genomic_DNA"/>
</dbReference>
<evidence type="ECO:0000256" key="2">
    <source>
        <dbReference type="SAM" id="MobiDB-lite"/>
    </source>
</evidence>
<name>A0A0D2D9H1_9EURO</name>
<dbReference type="GeneID" id="25325332"/>
<dbReference type="Proteomes" id="UP000054342">
    <property type="component" value="Unassembled WGS sequence"/>
</dbReference>
<keyword evidence="1" id="KW-0378">Hydrolase</keyword>
<dbReference type="OrthoDB" id="408631at2759"/>
<keyword evidence="5" id="KW-1185">Reference proteome</keyword>
<feature type="domain" description="Alpha/beta hydrolase fold-3" evidence="3">
    <location>
        <begin position="170"/>
        <end position="380"/>
    </location>
</feature>
<dbReference type="PANTHER" id="PTHR48081:SF8">
    <property type="entry name" value="ALPHA_BETA HYDROLASE FOLD-3 DOMAIN-CONTAINING PROTEIN-RELATED"/>
    <property type="match status" value="1"/>
</dbReference>
<sequence>MGESGSSKMTQTETPETTNPSTRPSREVPSWARSARDPALPLVLRRSLPPLTMEPVLQPWTVQPPSLPVTPPVPVEQFTGRLILQRLDPEARRVLSQKYVFFHDNELQYHPTRTFHPWKPEYRTHPSPLSIWSYSCYPTTFVDYDVPDASKVRVYMPRFGARRSGVPALLWCSGGGMVLGNIDSDQGLLTRIASKLQCAVVQIDYRRAPEHPYPTPGNDVAAGYEYVYRNRSRMGLNGCFVLGGASAGANLAFVTALRRVQAGLPMPVGVLLVAPAQLDNTLTVESFDGWRNMQHAPWTGVDAAMSFRQLYLPRGGHAIDWQQNPLNFPDEILKDAVFPPTFNLLMGVDLFLEEGKMLTARLRQHAHVVREKIFPGLPHMAPAMGRMFPEVLREIRKILKTFFTVDAMVYHDLPGDHALDVGMSPQHWLAEMCAEDDEDVCQCNRTGVRR</sequence>
<dbReference type="RefSeq" id="XP_013319516.1">
    <property type="nucleotide sequence ID" value="XM_013464062.1"/>
</dbReference>
<dbReference type="HOGENOM" id="CLU_608358_0_0_1"/>
<protein>
    <recommendedName>
        <fullName evidence="3">Alpha/beta hydrolase fold-3 domain-containing protein</fullName>
    </recommendedName>
</protein>
<dbReference type="GO" id="GO:0016787">
    <property type="term" value="F:hydrolase activity"/>
    <property type="evidence" value="ECO:0007669"/>
    <property type="project" value="UniProtKB-KW"/>
</dbReference>
<dbReference type="AlphaFoldDB" id="A0A0D2D9H1"/>
<proteinExistence type="predicted"/>
<evidence type="ECO:0000313" key="4">
    <source>
        <dbReference type="EMBL" id="KIW58932.1"/>
    </source>
</evidence>
<dbReference type="InterPro" id="IPR050300">
    <property type="entry name" value="GDXG_lipolytic_enzyme"/>
</dbReference>
<dbReference type="Gene3D" id="3.40.50.1820">
    <property type="entry name" value="alpha/beta hydrolase"/>
    <property type="match status" value="1"/>
</dbReference>
<dbReference type="InterPro" id="IPR029058">
    <property type="entry name" value="AB_hydrolase_fold"/>
</dbReference>
<feature type="compositionally biased region" description="Polar residues" evidence="2">
    <location>
        <begin position="1"/>
        <end position="23"/>
    </location>
</feature>
<dbReference type="InterPro" id="IPR013094">
    <property type="entry name" value="AB_hydrolase_3"/>
</dbReference>
<accession>A0A0D2D9H1</accession>
<dbReference type="STRING" id="348802.A0A0D2D9H1"/>